<gene>
    <name evidence="9" type="ORF">GMO_01500</name>
</gene>
<comment type="caution">
    <text evidence="9">The sequence shown here is derived from an EMBL/GenBank/DDBJ whole genome shotgun (WGS) entry which is preliminary data.</text>
</comment>
<dbReference type="InterPro" id="IPR037294">
    <property type="entry name" value="ABC_BtuC-like"/>
</dbReference>
<reference evidence="9 10" key="1">
    <citation type="submission" date="2011-10" db="EMBL/GenBank/DDBJ databases">
        <title>Genome sequence of Gluconobacter morbifer G707, isolated from Drosophila gut.</title>
        <authorList>
            <person name="Lee W.-J."/>
            <person name="Kim E.-K."/>
        </authorList>
    </citation>
    <scope>NUCLEOTIDE SEQUENCE [LARGE SCALE GENOMIC DNA]</scope>
    <source>
        <strain evidence="9 10">G707</strain>
    </source>
</reference>
<comment type="similarity">
    <text evidence="2">Belongs to the binding-protein-dependent transport system permease family. FecCD subfamily.</text>
</comment>
<dbReference type="GO" id="GO:0005886">
    <property type="term" value="C:plasma membrane"/>
    <property type="evidence" value="ECO:0007669"/>
    <property type="project" value="UniProtKB-SubCell"/>
</dbReference>
<dbReference type="Gene3D" id="1.10.3470.10">
    <property type="entry name" value="ABC transporter involved in vitamin B12 uptake, BtuC"/>
    <property type="match status" value="1"/>
</dbReference>
<evidence type="ECO:0000256" key="7">
    <source>
        <dbReference type="ARBA" id="ARBA00023136"/>
    </source>
</evidence>
<feature type="transmembrane region" description="Helical" evidence="8">
    <location>
        <begin position="113"/>
        <end position="133"/>
    </location>
</feature>
<keyword evidence="5 8" id="KW-0812">Transmembrane</keyword>
<keyword evidence="6 8" id="KW-1133">Transmembrane helix</keyword>
<feature type="transmembrane region" description="Helical" evidence="8">
    <location>
        <begin position="198"/>
        <end position="217"/>
    </location>
</feature>
<dbReference type="PANTHER" id="PTHR30472">
    <property type="entry name" value="FERRIC ENTEROBACTIN TRANSPORT SYSTEM PERMEASE PROTEIN"/>
    <property type="match status" value="1"/>
</dbReference>
<name>G6XF85_9PROT</name>
<dbReference type="PANTHER" id="PTHR30472:SF25">
    <property type="entry name" value="ABC TRANSPORTER PERMEASE PROTEIN MJ0876-RELATED"/>
    <property type="match status" value="1"/>
</dbReference>
<protein>
    <submittedName>
        <fullName evidence="9">ABC-type Fe3+-siderophore transport system, permease component</fullName>
    </submittedName>
</protein>
<keyword evidence="3" id="KW-0813">Transport</keyword>
<dbReference type="SUPFAM" id="SSF81345">
    <property type="entry name" value="ABC transporter involved in vitamin B12 uptake, BtuC"/>
    <property type="match status" value="1"/>
</dbReference>
<dbReference type="PATRIC" id="fig|1088869.3.peg.150"/>
<dbReference type="CDD" id="cd06550">
    <property type="entry name" value="TM_ABC_iron-siderophores_like"/>
    <property type="match status" value="1"/>
</dbReference>
<dbReference type="STRING" id="1088869.GMO_01500"/>
<evidence type="ECO:0000256" key="5">
    <source>
        <dbReference type="ARBA" id="ARBA00022692"/>
    </source>
</evidence>
<evidence type="ECO:0000313" key="9">
    <source>
        <dbReference type="EMBL" id="EHH68843.1"/>
    </source>
</evidence>
<feature type="transmembrane region" description="Helical" evidence="8">
    <location>
        <begin position="303"/>
        <end position="321"/>
    </location>
</feature>
<proteinExistence type="inferred from homology"/>
<evidence type="ECO:0000256" key="6">
    <source>
        <dbReference type="ARBA" id="ARBA00022989"/>
    </source>
</evidence>
<keyword evidence="7 8" id="KW-0472">Membrane</keyword>
<dbReference type="AlphaFoldDB" id="G6XF85"/>
<organism evidence="9 10">
    <name type="scientific">Gluconobacter morbifer G707</name>
    <dbReference type="NCBI Taxonomy" id="1088869"/>
    <lineage>
        <taxon>Bacteria</taxon>
        <taxon>Pseudomonadati</taxon>
        <taxon>Pseudomonadota</taxon>
        <taxon>Alphaproteobacteria</taxon>
        <taxon>Acetobacterales</taxon>
        <taxon>Acetobacteraceae</taxon>
        <taxon>Gluconobacter</taxon>
    </lineage>
</organism>
<feature type="transmembrane region" description="Helical" evidence="8">
    <location>
        <begin position="237"/>
        <end position="261"/>
    </location>
</feature>
<keyword evidence="10" id="KW-1185">Reference proteome</keyword>
<dbReference type="Proteomes" id="UP000004949">
    <property type="component" value="Unassembled WGS sequence"/>
</dbReference>
<keyword evidence="4" id="KW-1003">Cell membrane</keyword>
<evidence type="ECO:0000256" key="4">
    <source>
        <dbReference type="ARBA" id="ARBA00022475"/>
    </source>
</evidence>
<dbReference type="EMBL" id="AGQV01000001">
    <property type="protein sequence ID" value="EHH68843.1"/>
    <property type="molecule type" value="Genomic_DNA"/>
</dbReference>
<dbReference type="Pfam" id="PF01032">
    <property type="entry name" value="FecCD"/>
    <property type="match status" value="1"/>
</dbReference>
<dbReference type="InterPro" id="IPR000522">
    <property type="entry name" value="ABC_transptr_permease_BtuC"/>
</dbReference>
<sequence>MIRLLACCGVMLVVGLALCVGRYPLSPLRVLTALVDMAHPGPARDGVAQAVVFQARLPRILAGLLVGGALSCGGATYQAVLRNPLVSPGLLGVLSGAAFGAALSIVMGAPPLLVQLGAFAGGLMAVGCGMAVARMLPQGGLLVLVLGGLIGNAIFTALLSLVKYLADPMDQLPAIVNWLLGSLAQSNWQELGWLSGPLVVLTLVLILCAPLLDVLSLDDDEARSLGVPVHVLRPGMIVLATLVSAMTISMAGIIGWVGLLVPHVARRLVGAEHRVMMPICALTGAAGLVLADTCARSLTPGEVPLGIVTELFGALAFILVLRRLRGDMT</sequence>
<feature type="transmembrane region" description="Helical" evidence="8">
    <location>
        <begin position="89"/>
        <end position="107"/>
    </location>
</feature>
<dbReference type="eggNOG" id="COG0609">
    <property type="taxonomic scope" value="Bacteria"/>
</dbReference>
<dbReference type="RefSeq" id="WP_008850301.1">
    <property type="nucleotide sequence ID" value="NZ_AGQV01000001.1"/>
</dbReference>
<evidence type="ECO:0000256" key="3">
    <source>
        <dbReference type="ARBA" id="ARBA00022448"/>
    </source>
</evidence>
<evidence type="ECO:0000256" key="2">
    <source>
        <dbReference type="ARBA" id="ARBA00007935"/>
    </source>
</evidence>
<feature type="transmembrane region" description="Helical" evidence="8">
    <location>
        <begin position="140"/>
        <end position="162"/>
    </location>
</feature>
<accession>G6XF85</accession>
<evidence type="ECO:0000256" key="8">
    <source>
        <dbReference type="SAM" id="Phobius"/>
    </source>
</evidence>
<comment type="subcellular location">
    <subcellularLocation>
        <location evidence="1">Cell membrane</location>
        <topology evidence="1">Multi-pass membrane protein</topology>
    </subcellularLocation>
</comment>
<evidence type="ECO:0000313" key="10">
    <source>
        <dbReference type="Proteomes" id="UP000004949"/>
    </source>
</evidence>
<feature type="transmembrane region" description="Helical" evidence="8">
    <location>
        <begin position="60"/>
        <end position="77"/>
    </location>
</feature>
<evidence type="ECO:0000256" key="1">
    <source>
        <dbReference type="ARBA" id="ARBA00004651"/>
    </source>
</evidence>
<dbReference type="OrthoDB" id="9811975at2"/>
<dbReference type="GO" id="GO:0022857">
    <property type="term" value="F:transmembrane transporter activity"/>
    <property type="evidence" value="ECO:0007669"/>
    <property type="project" value="InterPro"/>
</dbReference>